<keyword evidence="1" id="KW-0614">Plasmid</keyword>
<dbReference type="AlphaFoldDB" id="A0A1B2EUY9"/>
<gene>
    <name evidence="1" type="ORF">BB934_36690</name>
</gene>
<evidence type="ECO:0000313" key="1">
    <source>
        <dbReference type="EMBL" id="ANY83770.1"/>
    </source>
</evidence>
<protein>
    <recommendedName>
        <fullName evidence="2">YlxR domain-containing protein</fullName>
    </recommendedName>
</protein>
<proteinExistence type="predicted"/>
<reference evidence="1" key="1">
    <citation type="submission" date="2016-07" db="EMBL/GenBank/DDBJ databases">
        <title>Microvirga ossetica sp. nov. a new species of rhizobia isolated from root nodules of the legume species Vicia alpestris Steven originated from North Ossetia region in the Caucasus.</title>
        <authorList>
            <person name="Safronova V.I."/>
            <person name="Kuznetsova I.G."/>
            <person name="Sazanova A.L."/>
            <person name="Belimov A."/>
            <person name="Andronov E."/>
            <person name="Osledkin Y.S."/>
            <person name="Onishchuk O.P."/>
            <person name="Kurchak O.N."/>
            <person name="Shaposhnikov A.I."/>
            <person name="Willems A."/>
            <person name="Tikhonovich I.A."/>
        </authorList>
    </citation>
    <scope>NUCLEOTIDE SEQUENCE [LARGE SCALE GENOMIC DNA]</scope>
    <source>
        <strain evidence="1">V5/3M</strain>
        <plasmid evidence="1">unnamed3</plasmid>
    </source>
</reference>
<organism evidence="1">
    <name type="scientific">Microvirga ossetica</name>
    <dbReference type="NCBI Taxonomy" id="1882682"/>
    <lineage>
        <taxon>Bacteria</taxon>
        <taxon>Pseudomonadati</taxon>
        <taxon>Pseudomonadota</taxon>
        <taxon>Alphaproteobacteria</taxon>
        <taxon>Hyphomicrobiales</taxon>
        <taxon>Methylobacteriaceae</taxon>
        <taxon>Microvirga</taxon>
    </lineage>
</organism>
<sequence length="83" mass="9653">MRILGILMDPSKVPNPRLNRRSRCAHCRRPYVFRRGILARIEHKTKEMARDEDGSRYLKRDVGVYACHSLECFLAMIEPSGHA</sequence>
<geneLocation type="plasmid" evidence="1">
    <name>unnamed3</name>
</geneLocation>
<dbReference type="KEGG" id="moc:BB934_36690"/>
<dbReference type="EMBL" id="CP016618">
    <property type="protein sequence ID" value="ANY83770.1"/>
    <property type="molecule type" value="Genomic_DNA"/>
</dbReference>
<dbReference type="RefSeq" id="WP_099514750.1">
    <property type="nucleotide sequence ID" value="NZ_CP016618.1"/>
</dbReference>
<accession>A0A1B2EUY9</accession>
<name>A0A1B2EUY9_9HYPH</name>
<evidence type="ECO:0008006" key="2">
    <source>
        <dbReference type="Google" id="ProtNLM"/>
    </source>
</evidence>